<reference evidence="13" key="1">
    <citation type="submission" date="2022-12" db="EMBL/GenBank/DDBJ databases">
        <authorList>
            <person name="Petersen C."/>
        </authorList>
    </citation>
    <scope>NUCLEOTIDE SEQUENCE</scope>
    <source>
        <strain evidence="13">IBT 29677</strain>
    </source>
</reference>
<organism evidence="13 14">
    <name type="scientific">Penicillium cosmopolitanum</name>
    <dbReference type="NCBI Taxonomy" id="1131564"/>
    <lineage>
        <taxon>Eukaryota</taxon>
        <taxon>Fungi</taxon>
        <taxon>Dikarya</taxon>
        <taxon>Ascomycota</taxon>
        <taxon>Pezizomycotina</taxon>
        <taxon>Eurotiomycetes</taxon>
        <taxon>Eurotiomycetidae</taxon>
        <taxon>Eurotiales</taxon>
        <taxon>Aspergillaceae</taxon>
        <taxon>Penicillium</taxon>
    </lineage>
</organism>
<dbReference type="PANTHER" id="PTHR48250">
    <property type="entry name" value="CUTINASE 2-RELATED"/>
    <property type="match status" value="1"/>
</dbReference>
<evidence type="ECO:0000256" key="3">
    <source>
        <dbReference type="ARBA" id="ARBA00013095"/>
    </source>
</evidence>
<evidence type="ECO:0000256" key="7">
    <source>
        <dbReference type="ARBA" id="ARBA00022801"/>
    </source>
</evidence>
<keyword evidence="5 12" id="KW-0964">Secreted</keyword>
<evidence type="ECO:0000256" key="8">
    <source>
        <dbReference type="ARBA" id="ARBA00023157"/>
    </source>
</evidence>
<reference evidence="13" key="2">
    <citation type="journal article" date="2023" name="IMA Fungus">
        <title>Comparative genomic study of the Penicillium genus elucidates a diverse pangenome and 15 lateral gene transfer events.</title>
        <authorList>
            <person name="Petersen C."/>
            <person name="Sorensen T."/>
            <person name="Nielsen M.R."/>
            <person name="Sondergaard T.E."/>
            <person name="Sorensen J.L."/>
            <person name="Fitzpatrick D.A."/>
            <person name="Frisvad J.C."/>
            <person name="Nielsen K.L."/>
        </authorList>
    </citation>
    <scope>NUCLEOTIDE SEQUENCE</scope>
    <source>
        <strain evidence="13">IBT 29677</strain>
    </source>
</reference>
<dbReference type="GO" id="GO:0016052">
    <property type="term" value="P:carbohydrate catabolic process"/>
    <property type="evidence" value="ECO:0007669"/>
    <property type="project" value="TreeGrafter"/>
</dbReference>
<accession>A0A9X0BBZ3</accession>
<dbReference type="Gene3D" id="3.40.50.1820">
    <property type="entry name" value="alpha/beta hydrolase"/>
    <property type="match status" value="1"/>
</dbReference>
<evidence type="ECO:0000256" key="9">
    <source>
        <dbReference type="ARBA" id="ARBA00034045"/>
    </source>
</evidence>
<comment type="caution">
    <text evidence="13">The sequence shown here is derived from an EMBL/GenBank/DDBJ whole genome shotgun (WGS) entry which is preliminary data.</text>
</comment>
<evidence type="ECO:0000256" key="2">
    <source>
        <dbReference type="ARBA" id="ARBA00007534"/>
    </source>
</evidence>
<dbReference type="InterPro" id="IPR043579">
    <property type="entry name" value="CUTINASE_2"/>
</dbReference>
<feature type="disulfide bond" evidence="11">
    <location>
        <begin position="212"/>
        <end position="219"/>
    </location>
</feature>
<name>A0A9X0BBZ3_9EURO</name>
<dbReference type="EC" id="3.1.1.74" evidence="3 12"/>
<dbReference type="GeneID" id="81367704"/>
<dbReference type="PANTHER" id="PTHR48250:SF3">
    <property type="entry name" value="CUTINASE 1-RELATED"/>
    <property type="match status" value="1"/>
</dbReference>
<comment type="subcellular location">
    <subcellularLocation>
        <location evidence="1 12">Secreted</location>
    </subcellularLocation>
</comment>
<dbReference type="GO" id="GO:0005576">
    <property type="term" value="C:extracellular region"/>
    <property type="evidence" value="ECO:0007669"/>
    <property type="project" value="UniProtKB-SubCell"/>
</dbReference>
<keyword evidence="14" id="KW-1185">Reference proteome</keyword>
<feature type="active site" description="Nucleophile" evidence="10">
    <location>
        <position position="161"/>
    </location>
</feature>
<keyword evidence="7 12" id="KW-0378">Hydrolase</keyword>
<evidence type="ECO:0000313" key="13">
    <source>
        <dbReference type="EMBL" id="KAJ5404216.1"/>
    </source>
</evidence>
<dbReference type="InterPro" id="IPR000675">
    <property type="entry name" value="Cutinase/axe"/>
</dbReference>
<dbReference type="FunFam" id="3.40.50.1820:FF:000235">
    <property type="entry name" value="Cutinase 1"/>
    <property type="match status" value="1"/>
</dbReference>
<dbReference type="InterPro" id="IPR011150">
    <property type="entry name" value="Cutinase_monf"/>
</dbReference>
<feature type="active site" evidence="10">
    <location>
        <position position="216"/>
    </location>
</feature>
<protein>
    <recommendedName>
        <fullName evidence="3 12">Cutinase</fullName>
        <ecNumber evidence="3 12">3.1.1.74</ecNumber>
    </recommendedName>
</protein>
<evidence type="ECO:0000256" key="4">
    <source>
        <dbReference type="ARBA" id="ARBA00022487"/>
    </source>
</evidence>
<dbReference type="InterPro" id="IPR029058">
    <property type="entry name" value="AB_hydrolase_fold"/>
</dbReference>
<evidence type="ECO:0000256" key="11">
    <source>
        <dbReference type="PIRSR" id="PIRSR611150-2"/>
    </source>
</evidence>
<dbReference type="GO" id="GO:0072330">
    <property type="term" value="P:monocarboxylic acid biosynthetic process"/>
    <property type="evidence" value="ECO:0007669"/>
    <property type="project" value="UniProtKB-ARBA"/>
</dbReference>
<keyword evidence="4 12" id="KW-0719">Serine esterase</keyword>
<dbReference type="EMBL" id="JAPZBU010000005">
    <property type="protein sequence ID" value="KAJ5404216.1"/>
    <property type="molecule type" value="Genomic_DNA"/>
</dbReference>
<evidence type="ECO:0000256" key="5">
    <source>
        <dbReference type="ARBA" id="ARBA00022525"/>
    </source>
</evidence>
<comment type="function">
    <text evidence="12">Catalyzes the hydrolysis of complex carboxylic polyesters found in the cell wall of plants. Degrades cutin, a macromolecule that forms the structure of the plant cuticle.</text>
</comment>
<evidence type="ECO:0000313" key="14">
    <source>
        <dbReference type="Proteomes" id="UP001147747"/>
    </source>
</evidence>
<keyword evidence="6" id="KW-0732">Signal</keyword>
<gene>
    <name evidence="13" type="ORF">N7509_004087</name>
</gene>
<comment type="similarity">
    <text evidence="2 12">Belongs to the cutinase family.</text>
</comment>
<comment type="catalytic activity">
    <reaction evidence="9 12">
        <text>cutin + H2O = cutin monomers.</text>
        <dbReference type="EC" id="3.1.1.74"/>
    </reaction>
</comment>
<dbReference type="GO" id="GO:0017000">
    <property type="term" value="P:antibiotic biosynthetic process"/>
    <property type="evidence" value="ECO:0007669"/>
    <property type="project" value="UniProtKB-ARBA"/>
</dbReference>
<dbReference type="SMART" id="SM01110">
    <property type="entry name" value="Cutinase"/>
    <property type="match status" value="1"/>
</dbReference>
<dbReference type="PROSITE" id="PS00155">
    <property type="entry name" value="CUTINASE_1"/>
    <property type="match status" value="1"/>
</dbReference>
<feature type="disulfide bond" evidence="11">
    <location>
        <begin position="72"/>
        <end position="150"/>
    </location>
</feature>
<dbReference type="PRINTS" id="PR00129">
    <property type="entry name" value="CUTINASE"/>
</dbReference>
<evidence type="ECO:0000256" key="6">
    <source>
        <dbReference type="ARBA" id="ARBA00022729"/>
    </source>
</evidence>
<dbReference type="SUPFAM" id="SSF53474">
    <property type="entry name" value="alpha/beta-Hydrolases"/>
    <property type="match status" value="1"/>
</dbReference>
<proteinExistence type="inferred from homology"/>
<feature type="active site" description="Proton donor/acceptor" evidence="10">
    <location>
        <position position="229"/>
    </location>
</feature>
<dbReference type="Proteomes" id="UP001147747">
    <property type="component" value="Unassembled WGS sequence"/>
</dbReference>
<dbReference type="OrthoDB" id="3225429at2759"/>
<keyword evidence="8 11" id="KW-1015">Disulfide bond</keyword>
<dbReference type="RefSeq" id="XP_056491458.1">
    <property type="nucleotide sequence ID" value="XM_056628724.1"/>
</dbReference>
<dbReference type="GO" id="GO:0050525">
    <property type="term" value="F:cutinase activity"/>
    <property type="evidence" value="ECO:0007669"/>
    <property type="project" value="UniProtKB-UniRule"/>
</dbReference>
<dbReference type="InterPro" id="IPR043580">
    <property type="entry name" value="CUTINASE_1"/>
</dbReference>
<evidence type="ECO:0000256" key="10">
    <source>
        <dbReference type="PIRSR" id="PIRSR611150-1"/>
    </source>
</evidence>
<dbReference type="PROSITE" id="PS00931">
    <property type="entry name" value="CUTINASE_2"/>
    <property type="match status" value="1"/>
</dbReference>
<dbReference type="Pfam" id="PF01083">
    <property type="entry name" value="Cutinase"/>
    <property type="match status" value="1"/>
</dbReference>
<evidence type="ECO:0000256" key="12">
    <source>
        <dbReference type="RuleBase" id="RU361263"/>
    </source>
</evidence>
<evidence type="ECO:0000256" key="1">
    <source>
        <dbReference type="ARBA" id="ARBA00004613"/>
    </source>
</evidence>
<dbReference type="AlphaFoldDB" id="A0A9X0BBZ3"/>
<sequence length="248" mass="26350">MVHNTVSVKNQIKNHLNHFHYLPLHPQHVSQVYPPLLLATPLIAASNSDSVLTSPVERRQYISANDLDTGNCKDTMFIFARGSTEVGNTGTVVGPEVCTDLKTQLGGAVGCQGIGGAYTAGLAENFLPDNTAPQDVQAAVDVFNKCNTKCPNAKIVAGGYSQGSAVIDNAIQKLDSDVRDKVKGVVLFGFTRNLQDGGRIPNYPKDQTKVFCAIGDMVCDGTLIITAAHLTYGANANEAATFLASKVK</sequence>